<name>D2V177_NAEGR</name>
<evidence type="ECO:0000256" key="1">
    <source>
        <dbReference type="ARBA" id="ARBA00023002"/>
    </source>
</evidence>
<accession>D2V177</accession>
<dbReference type="GO" id="GO:0005829">
    <property type="term" value="C:cytosol"/>
    <property type="evidence" value="ECO:0007669"/>
    <property type="project" value="TreeGrafter"/>
</dbReference>
<reference evidence="3 4" key="1">
    <citation type="journal article" date="2010" name="Cell">
        <title>The genome of Naegleria gruberi illuminates early eukaryotic versatility.</title>
        <authorList>
            <person name="Fritz-Laylin L.K."/>
            <person name="Prochnik S.E."/>
            <person name="Ginger M.L."/>
            <person name="Dacks J.B."/>
            <person name="Carpenter M.L."/>
            <person name="Field M.C."/>
            <person name="Kuo A."/>
            <person name="Paredez A."/>
            <person name="Chapman J."/>
            <person name="Pham J."/>
            <person name="Shu S."/>
            <person name="Neupane R."/>
            <person name="Cipriano M."/>
            <person name="Mancuso J."/>
            <person name="Tu H."/>
            <person name="Salamov A."/>
            <person name="Lindquist E."/>
            <person name="Shapiro H."/>
            <person name="Lucas S."/>
            <person name="Grigoriev I.V."/>
            <person name="Cande W.Z."/>
            <person name="Fulton C."/>
            <person name="Rokhsar D.S."/>
            <person name="Dawson S.C."/>
        </authorList>
    </citation>
    <scope>NUCLEOTIDE SEQUENCE [LARGE SCALE GENOMIC DNA]</scope>
    <source>
        <strain evidence="3 4">NEG-M</strain>
    </source>
</reference>
<dbReference type="GO" id="GO:0016491">
    <property type="term" value="F:oxidoreductase activity"/>
    <property type="evidence" value="ECO:0007669"/>
    <property type="project" value="UniProtKB-KW"/>
</dbReference>
<dbReference type="VEuPathDB" id="AmoebaDB:NAEGRDRAFT_62787"/>
<dbReference type="EMBL" id="GG738848">
    <property type="protein sequence ID" value="EFC49260.1"/>
    <property type="molecule type" value="Genomic_DNA"/>
</dbReference>
<protein>
    <submittedName>
        <fullName evidence="3">Predicted protein</fullName>
    </submittedName>
</protein>
<keyword evidence="1" id="KW-0560">Oxidoreductase</keyword>
<dbReference type="Proteomes" id="UP000006671">
    <property type="component" value="Unassembled WGS sequence"/>
</dbReference>
<dbReference type="GeneID" id="8855240"/>
<dbReference type="eggNOG" id="KOG1575">
    <property type="taxonomic scope" value="Eukaryota"/>
</dbReference>
<dbReference type="RefSeq" id="XP_002682004.1">
    <property type="nucleotide sequence ID" value="XM_002681958.1"/>
</dbReference>
<dbReference type="CDD" id="cd19080">
    <property type="entry name" value="AKR_AKR9A_9B"/>
    <property type="match status" value="1"/>
</dbReference>
<dbReference type="OMA" id="HIELYQM"/>
<dbReference type="InterPro" id="IPR023210">
    <property type="entry name" value="NADP_OxRdtase_dom"/>
</dbReference>
<evidence type="ECO:0000313" key="4">
    <source>
        <dbReference type="Proteomes" id="UP000006671"/>
    </source>
</evidence>
<dbReference type="InParanoid" id="D2V177"/>
<dbReference type="KEGG" id="ngr:NAEGRDRAFT_62787"/>
<dbReference type="OrthoDB" id="37537at2759"/>
<dbReference type="AlphaFoldDB" id="D2V177"/>
<dbReference type="SUPFAM" id="SSF51430">
    <property type="entry name" value="NAD(P)-linked oxidoreductase"/>
    <property type="match status" value="1"/>
</dbReference>
<keyword evidence="4" id="KW-1185">Reference proteome</keyword>
<dbReference type="InterPro" id="IPR036812">
    <property type="entry name" value="NAD(P)_OxRdtase_dom_sf"/>
</dbReference>
<gene>
    <name evidence="3" type="ORF">NAEGRDRAFT_62787</name>
</gene>
<dbReference type="PRINTS" id="PR00069">
    <property type="entry name" value="ALDKETRDTASE"/>
</dbReference>
<dbReference type="InterPro" id="IPR020471">
    <property type="entry name" value="AKR"/>
</dbReference>
<dbReference type="PANTHER" id="PTHR43364">
    <property type="entry name" value="NADH-SPECIFIC METHYLGLYOXAL REDUCTASE-RELATED"/>
    <property type="match status" value="1"/>
</dbReference>
<dbReference type="InterPro" id="IPR050523">
    <property type="entry name" value="AKR_Detox_Biosynth"/>
</dbReference>
<evidence type="ECO:0000313" key="3">
    <source>
        <dbReference type="EMBL" id="EFC49260.1"/>
    </source>
</evidence>
<dbReference type="Pfam" id="PF00248">
    <property type="entry name" value="Aldo_ket_red"/>
    <property type="match status" value="1"/>
</dbReference>
<organism evidence="4">
    <name type="scientific">Naegleria gruberi</name>
    <name type="common">Amoeba</name>
    <dbReference type="NCBI Taxonomy" id="5762"/>
    <lineage>
        <taxon>Eukaryota</taxon>
        <taxon>Discoba</taxon>
        <taxon>Heterolobosea</taxon>
        <taxon>Tetramitia</taxon>
        <taxon>Eutetramitia</taxon>
        <taxon>Vahlkampfiidae</taxon>
        <taxon>Naegleria</taxon>
    </lineage>
</organism>
<feature type="domain" description="NADP-dependent oxidoreductase" evidence="2">
    <location>
        <begin position="36"/>
        <end position="335"/>
    </location>
</feature>
<dbReference type="PANTHER" id="PTHR43364:SF4">
    <property type="entry name" value="NAD(P)-LINKED OXIDOREDUCTASE SUPERFAMILY PROTEIN"/>
    <property type="match status" value="1"/>
</dbReference>
<dbReference type="Gene3D" id="3.20.20.100">
    <property type="entry name" value="NADP-dependent oxidoreductase domain"/>
    <property type="match status" value="1"/>
</dbReference>
<dbReference type="STRING" id="5762.D2V177"/>
<sequence>MSQQNNTESSAATTAATQPSVPAYNLLGSSGLRVFPLCLGTMGFGQNPITKTFGIGGSDEESEKILLKYLEIGGNFIDTANFYAIGKSEELIGNLIKKHNLNRDELIIATKFSLPMTQHANGGGNHKKNLIQSLDASLKRLQLDYVDLFYVHFWDFTVDAKQLIIWLDEIVKSGKVLHVAVSDMPAYQVAIANTYAEDHGLTKFVAYQGRYSLVDRALEQEIIPMTKSLDLGTVPWGVLGAGKLTGKKLRNQEEKSETERKFVEMSQTDYDIQDVVIEIAKELNRTPSQVAINWMISQGVSSVLIGPRTLEQFEDNIKSLEFRLNQEQLKRLNQVSANSPSLIFPYNFIGQDTQSASMLYFNGNKFSINKK</sequence>
<evidence type="ECO:0000259" key="2">
    <source>
        <dbReference type="Pfam" id="PF00248"/>
    </source>
</evidence>
<proteinExistence type="predicted"/>